<name>A0AA88IHC5_ARTSF</name>
<reference evidence="4" key="1">
    <citation type="submission" date="2023-07" db="EMBL/GenBank/DDBJ databases">
        <title>Chromosome-level genome assembly of Artemia franciscana.</title>
        <authorList>
            <person name="Jo E."/>
        </authorList>
    </citation>
    <scope>NUCLEOTIDE SEQUENCE</scope>
    <source>
        <tissue evidence="4">Whole body</tissue>
    </source>
</reference>
<evidence type="ECO:0000259" key="2">
    <source>
        <dbReference type="PROSITE" id="PS50003"/>
    </source>
</evidence>
<sequence length="1637" mass="183101">MRRKRGDRYTKKGTPIYSKEDIREQYCINEKELEVLEKGKKRSIFGCMSKHRAHSKRSSLLPCVRGASDDNLPHTYVVPLKPPASPTKKAFTLPSQVNQNEYEEVKRRPRSVCIPDVKNLEDLESRLLEKLSRPNSDERSHNSSKDFQSPCPSTKIYDGSKSGTPFNYGGRIGYTHPNTPDFSTLPLRRQLQSPDSPDERRAKHVSFDASSPQHGSPGALQEHVSSLTSLAGERLLDARKSSPEDVLRKLAESAALSPLIAKALILEKLKKASMKTQATQTDSPCSRRPTPSSEPSSKQVNMESRGSQTMLEILKTRKLIKSLSAVNSGASPNDIYYMEVYNFDFNGERTRSEELVLDSISENEKRSSKLTKAYSEGAILVKREKSGTPEKLEFTDDEAESDSEIELFVGPEISPPVEFVGDKKEGNILQLPRQKSVDSISGEVSQTTVLWKPAFCEDPGEQHVVISEMEVTRQWNSETDAHCLSHHASGESDSYTVLSTPTSTRSFKLNDKLFTTSPNGPRLDTIRSKKSLIVTTKHYWNVSVESESSYCPVTEKETDSDPESVPSVCDDKEKVNCHSESFLTAIGNFESATSCTTVSTDSFATALPDKENDSSKQSTLKTQASYETISSPSDSRVGSVASPCLDPLPAVQEVRVSSDDDEVKSSSSGSYSLGCNLEETSSLKESKIQGRISSQSCSSRENSGDKTSESGNSGMNKSNSEGKVSPDIGVLGCQNIDKCAKEKQTISENPKSHSIENVNYNVKTADMSKNENCNSPCLEERLEVSELSESARVIRARDSKTKTVSEKRYTRYFDKSDEIMNYVIEVPTKSPAAKLKIKSVEAETECEQFDAKKMKDSFALHLPSVSSPLSERRNLSPSLKSVNYVDSSSDEEFSSRKLLEKRRTPESESKREILKISTGRKSKSRSRSPDAGAKRRSAERHCYSQVKKIERDTADLMQILHREATEEDTLCYMPSTPDTPGMVRSPAMHEGFRIEDWTIVGTDEKSLTSTTPDKKRKKKKACRSDTKSLPRASIDMEQIDEKYNEENVIFPANIEFKRDSCSERNSEVSSERKEDKNLLTLDPHSATGISLDSLRSASPGSDSVFLSECLDIVPTPLSEETRTPESGVSMVQPPEGFEDSPCSNKTMEFFLGQPALELCKVDSRKKRARSCTQLVAKEDLYHARSFKSLDRKYNKRIDEFDASQRSHSEERILSDKDMTSWNFETRNCSRPFVFPHIDDEDSGVYDDSYRSGNWMYIGENEELVVWGKLPPPTAKTEDEEEDDQSERCLSDTSTSSEKDFRKKYTAVTHRLVHRKASMEMFRRMGQGSTECDERIVIRREEGGEFGFRIHGSRPVVVSAIEPGTPADVSGLAIGDVVIALNGNDILDVSHTEVVSLAHAGADELTLDVIRTSMVLEREKKSSVNETLVTISGQLWKQSINSYSEAHWLRRWLVLKTDNCLYFYRKEDAAQPTGVVMMEGLQVSRTSTPEKDYAIILSKSGVTKHILAADDENTANHWAACLFQAAASATQHDIWMSAVRKCIQSFPDQITSPDCQGILSKLGHRVRVWTKYYCLLKDACLYFYNNKEPSNAIGVVFLHGYRVQSSTGGGRRLGFELLPSDPRHRHFHLSAESDFDRK</sequence>
<gene>
    <name evidence="4" type="ORF">QYM36_004546</name>
</gene>
<feature type="region of interest" description="Disordered" evidence="1">
    <location>
        <begin position="893"/>
        <end position="942"/>
    </location>
</feature>
<feature type="compositionally biased region" description="Low complexity" evidence="1">
    <location>
        <begin position="283"/>
        <end position="297"/>
    </location>
</feature>
<feature type="domain" description="PDZ" evidence="3">
    <location>
        <begin position="1334"/>
        <end position="1412"/>
    </location>
</feature>
<organism evidence="4 5">
    <name type="scientific">Artemia franciscana</name>
    <name type="common">Brine shrimp</name>
    <name type="synonym">Artemia sanfranciscana</name>
    <dbReference type="NCBI Taxonomy" id="6661"/>
    <lineage>
        <taxon>Eukaryota</taxon>
        <taxon>Metazoa</taxon>
        <taxon>Ecdysozoa</taxon>
        <taxon>Arthropoda</taxon>
        <taxon>Crustacea</taxon>
        <taxon>Branchiopoda</taxon>
        <taxon>Anostraca</taxon>
        <taxon>Artemiidae</taxon>
        <taxon>Artemia</taxon>
    </lineage>
</organism>
<feature type="region of interest" description="Disordered" evidence="1">
    <location>
        <begin position="274"/>
        <end position="306"/>
    </location>
</feature>
<dbReference type="PROSITE" id="PS50003">
    <property type="entry name" value="PH_DOMAIN"/>
    <property type="match status" value="2"/>
</dbReference>
<dbReference type="InterPro" id="IPR011993">
    <property type="entry name" value="PH-like_dom_sf"/>
</dbReference>
<evidence type="ECO:0000256" key="1">
    <source>
        <dbReference type="SAM" id="MobiDB-lite"/>
    </source>
</evidence>
<feature type="compositionally biased region" description="Basic and acidic residues" evidence="1">
    <location>
        <begin position="131"/>
        <end position="144"/>
    </location>
</feature>
<dbReference type="Gene3D" id="2.30.42.10">
    <property type="match status" value="1"/>
</dbReference>
<feature type="region of interest" description="Disordered" evidence="1">
    <location>
        <begin position="684"/>
        <end position="727"/>
    </location>
</feature>
<dbReference type="PANTHER" id="PTHR47644">
    <property type="entry name" value="AGAP008221-PA"/>
    <property type="match status" value="1"/>
</dbReference>
<feature type="compositionally biased region" description="Basic and acidic residues" evidence="1">
    <location>
        <begin position="893"/>
        <end position="914"/>
    </location>
</feature>
<feature type="region of interest" description="Disordered" evidence="1">
    <location>
        <begin position="1117"/>
        <end position="1138"/>
    </location>
</feature>
<dbReference type="SUPFAM" id="SSF50729">
    <property type="entry name" value="PH domain-like"/>
    <property type="match status" value="2"/>
</dbReference>
<feature type="non-terminal residue" evidence="4">
    <location>
        <position position="1"/>
    </location>
</feature>
<feature type="compositionally biased region" description="Polar residues" evidence="1">
    <location>
        <begin position="615"/>
        <end position="636"/>
    </location>
</feature>
<dbReference type="EMBL" id="JAVRJZ010000007">
    <property type="protein sequence ID" value="KAK2720692.1"/>
    <property type="molecule type" value="Genomic_DNA"/>
</dbReference>
<dbReference type="SUPFAM" id="SSF50156">
    <property type="entry name" value="PDZ domain-like"/>
    <property type="match status" value="1"/>
</dbReference>
<comment type="caution">
    <text evidence="4">The sequence shown here is derived from an EMBL/GenBank/DDBJ whole genome shotgun (WGS) entry which is preliminary data.</text>
</comment>
<accession>A0AA88IHC5</accession>
<feature type="region of interest" description="Disordered" evidence="1">
    <location>
        <begin position="606"/>
        <end position="644"/>
    </location>
</feature>
<dbReference type="SMART" id="SM00228">
    <property type="entry name" value="PDZ"/>
    <property type="match status" value="1"/>
</dbReference>
<feature type="region of interest" description="Disordered" evidence="1">
    <location>
        <begin position="1270"/>
        <end position="1294"/>
    </location>
</feature>
<evidence type="ECO:0000313" key="4">
    <source>
        <dbReference type="EMBL" id="KAK2720692.1"/>
    </source>
</evidence>
<feature type="compositionally biased region" description="Polar residues" evidence="1">
    <location>
        <begin position="709"/>
        <end position="722"/>
    </location>
</feature>
<feature type="domain" description="PH" evidence="2">
    <location>
        <begin position="1551"/>
        <end position="1637"/>
    </location>
</feature>
<proteinExistence type="predicted"/>
<feature type="domain" description="PH" evidence="2">
    <location>
        <begin position="1427"/>
        <end position="1526"/>
    </location>
</feature>
<dbReference type="PROSITE" id="PS50106">
    <property type="entry name" value="PDZ"/>
    <property type="match status" value="1"/>
</dbReference>
<dbReference type="PANTHER" id="PTHR47644:SF1">
    <property type="entry name" value="PDZ DOMAIN-CONTAINING PROTEIN"/>
    <property type="match status" value="1"/>
</dbReference>
<feature type="region of interest" description="Disordered" evidence="1">
    <location>
        <begin position="1005"/>
        <end position="1032"/>
    </location>
</feature>
<evidence type="ECO:0000259" key="3">
    <source>
        <dbReference type="PROSITE" id="PS50106"/>
    </source>
</evidence>
<feature type="region of interest" description="Disordered" evidence="1">
    <location>
        <begin position="131"/>
        <end position="221"/>
    </location>
</feature>
<feature type="compositionally biased region" description="Polar residues" evidence="1">
    <location>
        <begin position="691"/>
        <end position="701"/>
    </location>
</feature>
<dbReference type="InterPro" id="IPR036034">
    <property type="entry name" value="PDZ_sf"/>
</dbReference>
<dbReference type="InterPro" id="IPR001849">
    <property type="entry name" value="PH_domain"/>
</dbReference>
<protein>
    <submittedName>
        <fullName evidence="4">Uncharacterized protein</fullName>
    </submittedName>
</protein>
<feature type="region of interest" description="Disordered" evidence="1">
    <location>
        <begin position="652"/>
        <end position="671"/>
    </location>
</feature>
<dbReference type="Pfam" id="PF00595">
    <property type="entry name" value="PDZ"/>
    <property type="match status" value="1"/>
</dbReference>
<dbReference type="InterPro" id="IPR001478">
    <property type="entry name" value="PDZ"/>
</dbReference>
<dbReference type="Gene3D" id="2.30.29.30">
    <property type="entry name" value="Pleckstrin-homology domain (PH domain)/Phosphotyrosine-binding domain (PTB)"/>
    <property type="match status" value="2"/>
</dbReference>
<evidence type="ECO:0000313" key="5">
    <source>
        <dbReference type="Proteomes" id="UP001187531"/>
    </source>
</evidence>
<dbReference type="Proteomes" id="UP001187531">
    <property type="component" value="Unassembled WGS sequence"/>
</dbReference>
<dbReference type="SMART" id="SM00233">
    <property type="entry name" value="PH"/>
    <property type="match status" value="2"/>
</dbReference>
<keyword evidence="5" id="KW-1185">Reference proteome</keyword>
<dbReference type="Pfam" id="PF00169">
    <property type="entry name" value="PH"/>
    <property type="match status" value="2"/>
</dbReference>